<dbReference type="PROSITE" id="PS51900">
    <property type="entry name" value="CB"/>
    <property type="match status" value="1"/>
</dbReference>
<dbReference type="GO" id="GO:0003677">
    <property type="term" value="F:DNA binding"/>
    <property type="evidence" value="ECO:0007669"/>
    <property type="project" value="UniProtKB-UniRule"/>
</dbReference>
<dbReference type="Proteomes" id="UP000233425">
    <property type="component" value="Unassembled WGS sequence"/>
</dbReference>
<keyword evidence="2 4" id="KW-0238">DNA-binding</keyword>
<comment type="caution">
    <text evidence="7">The sequence shown here is derived from an EMBL/GenBank/DDBJ whole genome shotgun (WGS) entry which is preliminary data.</text>
</comment>
<dbReference type="PANTHER" id="PTHR30349:SF41">
    <property type="entry name" value="INTEGRASE_RECOMBINASE PROTEIN MJ0367-RELATED"/>
    <property type="match status" value="1"/>
</dbReference>
<feature type="domain" description="Core-binding (CB)" evidence="6">
    <location>
        <begin position="63"/>
        <end position="149"/>
    </location>
</feature>
<name>A0A2N0UXS5_9FIRM</name>
<proteinExistence type="inferred from homology"/>
<organism evidence="7 8">
    <name type="scientific">Ruminococcus bromii</name>
    <dbReference type="NCBI Taxonomy" id="40518"/>
    <lineage>
        <taxon>Bacteria</taxon>
        <taxon>Bacillati</taxon>
        <taxon>Bacillota</taxon>
        <taxon>Clostridia</taxon>
        <taxon>Eubacteriales</taxon>
        <taxon>Oscillospiraceae</taxon>
        <taxon>Ruminococcus</taxon>
    </lineage>
</organism>
<gene>
    <name evidence="7" type="primary">int-Tn_2</name>
    <name evidence="7" type="ORF">RBATCC27255_00697</name>
</gene>
<evidence type="ECO:0000313" key="7">
    <source>
        <dbReference type="EMBL" id="PKD31783.1"/>
    </source>
</evidence>
<evidence type="ECO:0000259" key="6">
    <source>
        <dbReference type="PROSITE" id="PS51900"/>
    </source>
</evidence>
<dbReference type="InterPro" id="IPR050090">
    <property type="entry name" value="Tyrosine_recombinase_XerCD"/>
</dbReference>
<accession>A0A2N0UXS5</accession>
<evidence type="ECO:0000256" key="3">
    <source>
        <dbReference type="ARBA" id="ARBA00023172"/>
    </source>
</evidence>
<dbReference type="InterPro" id="IPR011010">
    <property type="entry name" value="DNA_brk_join_enz"/>
</dbReference>
<evidence type="ECO:0000313" key="8">
    <source>
        <dbReference type="Proteomes" id="UP000233425"/>
    </source>
</evidence>
<dbReference type="GO" id="GO:0015074">
    <property type="term" value="P:DNA integration"/>
    <property type="evidence" value="ECO:0007669"/>
    <property type="project" value="InterPro"/>
</dbReference>
<protein>
    <submittedName>
        <fullName evidence="7">Integrase</fullName>
    </submittedName>
</protein>
<comment type="similarity">
    <text evidence="1">Belongs to the 'phage' integrase family.</text>
</comment>
<dbReference type="Gene3D" id="1.10.150.130">
    <property type="match status" value="1"/>
</dbReference>
<dbReference type="InterPro" id="IPR044068">
    <property type="entry name" value="CB"/>
</dbReference>
<evidence type="ECO:0000256" key="4">
    <source>
        <dbReference type="PROSITE-ProRule" id="PRU01248"/>
    </source>
</evidence>
<dbReference type="InterPro" id="IPR010998">
    <property type="entry name" value="Integrase_recombinase_N"/>
</dbReference>
<dbReference type="InterPro" id="IPR002104">
    <property type="entry name" value="Integrase_catalytic"/>
</dbReference>
<dbReference type="Pfam" id="PF00589">
    <property type="entry name" value="Phage_integrase"/>
    <property type="match status" value="1"/>
</dbReference>
<evidence type="ECO:0000259" key="5">
    <source>
        <dbReference type="PROSITE" id="PS51898"/>
    </source>
</evidence>
<keyword evidence="3" id="KW-0233">DNA recombination</keyword>
<dbReference type="GO" id="GO:0006310">
    <property type="term" value="P:DNA recombination"/>
    <property type="evidence" value="ECO:0007669"/>
    <property type="project" value="UniProtKB-KW"/>
</dbReference>
<dbReference type="RefSeq" id="WP_101028774.1">
    <property type="nucleotide sequence ID" value="NZ_CABMMZ010000038.1"/>
</dbReference>
<evidence type="ECO:0000256" key="1">
    <source>
        <dbReference type="ARBA" id="ARBA00008857"/>
    </source>
</evidence>
<reference evidence="7" key="1">
    <citation type="journal article" date="2018" name="Environ. Microbiol.">
        <title>Sporulation capability and amylosome conservation among diverse human colonic and rumen isolates of the keystone starch-degrader Ruminococcus bromii.</title>
        <authorList>
            <person name="Mukhopadhya I."/>
            <person name="Morais S."/>
            <person name="Laverde-Gomez J."/>
            <person name="Sheridan P.O."/>
            <person name="Walker A.W."/>
            <person name="Kelly W."/>
            <person name="Klieve A.V."/>
            <person name="Ouwerkerk D."/>
            <person name="Duncan S.H."/>
            <person name="Louis P."/>
            <person name="Koropatkin N."/>
            <person name="Cockburn D."/>
            <person name="Kibler R."/>
            <person name="Cooper P.J."/>
            <person name="Sandoval C."/>
            <person name="Crost E."/>
            <person name="Juge N."/>
            <person name="Bayer E.A."/>
            <person name="Flint H.J."/>
        </authorList>
    </citation>
    <scope>NUCLEOTIDE SEQUENCE [LARGE SCALE GENOMIC DNA]</scope>
    <source>
        <strain evidence="7">ATCC 27255</strain>
    </source>
</reference>
<dbReference type="EMBL" id="NNSR01000038">
    <property type="protein sequence ID" value="PKD31783.1"/>
    <property type="molecule type" value="Genomic_DNA"/>
</dbReference>
<dbReference type="Gene3D" id="1.10.443.10">
    <property type="entry name" value="Intergrase catalytic core"/>
    <property type="match status" value="1"/>
</dbReference>
<dbReference type="InterPro" id="IPR013762">
    <property type="entry name" value="Integrase-like_cat_sf"/>
</dbReference>
<dbReference type="PROSITE" id="PS51898">
    <property type="entry name" value="TYR_RECOMBINASE"/>
    <property type="match status" value="1"/>
</dbReference>
<dbReference type="AlphaFoldDB" id="A0A2N0UXS5"/>
<feature type="domain" description="Tyr recombinase" evidence="5">
    <location>
        <begin position="171"/>
        <end position="380"/>
    </location>
</feature>
<dbReference type="PANTHER" id="PTHR30349">
    <property type="entry name" value="PHAGE INTEGRASE-RELATED"/>
    <property type="match status" value="1"/>
</dbReference>
<sequence>MAKAKLKKRADGRYQKSVYLGKDEDGKRKYKTVNGYSVKEVEEKAQLIKLQIGKGMDVLNAGMKWGKLVNLWLAYKKSILSEGQYKTYSIYLSHFSALNDRPINKLVKSDFQQIILDEYACNSHTGKPTAKKTLRDWRGAVRQVFNYAIENRVIEFSPAQYIEIPRDAKTSERRALTAQEQLWVVSTEHRAQLPAMIMMFAGLRLGECLALQWRDINLTERTIDVHQKLVTKGKAHIEQGAKTISGVRTVTDVPKILIDFLKKQPEHKPDDFVVTSTKGTLMSDTAWRRLWNSYMADLNIKYGDFSDYERQPKSKYDPKGVPFVIDRFTAHSLRHTCATNLLYTGHELHYVQKQMGHAKPSTTLDIYTHYVESLPKRKSNKIISIDTLIKEFKPAQKQA</sequence>
<dbReference type="CDD" id="cd01189">
    <property type="entry name" value="INT_ICEBs1_C_like"/>
    <property type="match status" value="1"/>
</dbReference>
<dbReference type="SUPFAM" id="SSF56349">
    <property type="entry name" value="DNA breaking-rejoining enzymes"/>
    <property type="match status" value="1"/>
</dbReference>
<keyword evidence="8" id="KW-1185">Reference proteome</keyword>
<evidence type="ECO:0000256" key="2">
    <source>
        <dbReference type="ARBA" id="ARBA00023125"/>
    </source>
</evidence>